<reference evidence="1" key="1">
    <citation type="submission" date="2021-06" db="EMBL/GenBank/DDBJ databases">
        <title>Comparative genomics, transcriptomics and evolutionary studies reveal genomic signatures of adaptation to plant cell wall in hemibiotrophic fungi.</title>
        <authorList>
            <consortium name="DOE Joint Genome Institute"/>
            <person name="Baroncelli R."/>
            <person name="Diaz J.F."/>
            <person name="Benocci T."/>
            <person name="Peng M."/>
            <person name="Battaglia E."/>
            <person name="Haridas S."/>
            <person name="Andreopoulos W."/>
            <person name="Labutti K."/>
            <person name="Pangilinan J."/>
            <person name="Floch G.L."/>
            <person name="Makela M.R."/>
            <person name="Henrissat B."/>
            <person name="Grigoriev I.V."/>
            <person name="Crouch J.A."/>
            <person name="De Vries R.P."/>
            <person name="Sukno S.A."/>
            <person name="Thon M.R."/>
        </authorList>
    </citation>
    <scope>NUCLEOTIDE SEQUENCE</scope>
    <source>
        <strain evidence="1">CBS 193.32</strain>
    </source>
</reference>
<dbReference type="RefSeq" id="XP_060430085.1">
    <property type="nucleotide sequence ID" value="XM_060574853.1"/>
</dbReference>
<evidence type="ECO:0000313" key="2">
    <source>
        <dbReference type="Proteomes" id="UP001224890"/>
    </source>
</evidence>
<gene>
    <name evidence="1" type="ORF">BDP55DRAFT_663110</name>
</gene>
<sequence>MSCTGPGRSYRPQAARLCSAQPLSIGTSRRSARNASPFTTHLHHRLIDVLVQPLDV</sequence>
<protein>
    <submittedName>
        <fullName evidence="1">Uncharacterized protein</fullName>
    </submittedName>
</protein>
<dbReference type="EMBL" id="JAHMHR010000019">
    <property type="protein sequence ID" value="KAK1676082.1"/>
    <property type="molecule type" value="Genomic_DNA"/>
</dbReference>
<proteinExistence type="predicted"/>
<evidence type="ECO:0000313" key="1">
    <source>
        <dbReference type="EMBL" id="KAK1676082.1"/>
    </source>
</evidence>
<dbReference type="GeneID" id="85459379"/>
<accession>A0AAJ0APD0</accession>
<name>A0AAJ0APD0_9PEZI</name>
<organism evidence="1 2">
    <name type="scientific">Colletotrichum godetiae</name>
    <dbReference type="NCBI Taxonomy" id="1209918"/>
    <lineage>
        <taxon>Eukaryota</taxon>
        <taxon>Fungi</taxon>
        <taxon>Dikarya</taxon>
        <taxon>Ascomycota</taxon>
        <taxon>Pezizomycotina</taxon>
        <taxon>Sordariomycetes</taxon>
        <taxon>Hypocreomycetidae</taxon>
        <taxon>Glomerellales</taxon>
        <taxon>Glomerellaceae</taxon>
        <taxon>Colletotrichum</taxon>
        <taxon>Colletotrichum acutatum species complex</taxon>
    </lineage>
</organism>
<dbReference type="AlphaFoldDB" id="A0AAJ0APD0"/>
<dbReference type="Proteomes" id="UP001224890">
    <property type="component" value="Unassembled WGS sequence"/>
</dbReference>
<feature type="non-terminal residue" evidence="1">
    <location>
        <position position="56"/>
    </location>
</feature>
<keyword evidence="2" id="KW-1185">Reference proteome</keyword>
<comment type="caution">
    <text evidence="1">The sequence shown here is derived from an EMBL/GenBank/DDBJ whole genome shotgun (WGS) entry which is preliminary data.</text>
</comment>